<dbReference type="Proteomes" id="UP000299102">
    <property type="component" value="Unassembled WGS sequence"/>
</dbReference>
<keyword evidence="2" id="KW-1185">Reference proteome</keyword>
<gene>
    <name evidence="1" type="ORF">EVAR_3251_1</name>
</gene>
<name>A0A4C1SVR1_EUMVA</name>
<reference evidence="1 2" key="1">
    <citation type="journal article" date="2019" name="Commun. Biol.">
        <title>The bagworm genome reveals a unique fibroin gene that provides high tensile strength.</title>
        <authorList>
            <person name="Kono N."/>
            <person name="Nakamura H."/>
            <person name="Ohtoshi R."/>
            <person name="Tomita M."/>
            <person name="Numata K."/>
            <person name="Arakawa K."/>
        </authorList>
    </citation>
    <scope>NUCLEOTIDE SEQUENCE [LARGE SCALE GENOMIC DNA]</scope>
</reference>
<dbReference type="EMBL" id="BGZK01000020">
    <property type="protein sequence ID" value="GBP05994.1"/>
    <property type="molecule type" value="Genomic_DNA"/>
</dbReference>
<proteinExistence type="predicted"/>
<comment type="caution">
    <text evidence="1">The sequence shown here is derived from an EMBL/GenBank/DDBJ whole genome shotgun (WGS) entry which is preliminary data.</text>
</comment>
<evidence type="ECO:0000313" key="2">
    <source>
        <dbReference type="Proteomes" id="UP000299102"/>
    </source>
</evidence>
<organism evidence="1 2">
    <name type="scientific">Eumeta variegata</name>
    <name type="common">Bagworm moth</name>
    <name type="synonym">Eumeta japonica</name>
    <dbReference type="NCBI Taxonomy" id="151549"/>
    <lineage>
        <taxon>Eukaryota</taxon>
        <taxon>Metazoa</taxon>
        <taxon>Ecdysozoa</taxon>
        <taxon>Arthropoda</taxon>
        <taxon>Hexapoda</taxon>
        <taxon>Insecta</taxon>
        <taxon>Pterygota</taxon>
        <taxon>Neoptera</taxon>
        <taxon>Endopterygota</taxon>
        <taxon>Lepidoptera</taxon>
        <taxon>Glossata</taxon>
        <taxon>Ditrysia</taxon>
        <taxon>Tineoidea</taxon>
        <taxon>Psychidae</taxon>
        <taxon>Oiketicinae</taxon>
        <taxon>Eumeta</taxon>
    </lineage>
</organism>
<dbReference type="AlphaFoldDB" id="A0A4C1SVR1"/>
<protein>
    <submittedName>
        <fullName evidence="1">Uncharacterized protein</fullName>
    </submittedName>
</protein>
<sequence length="78" mass="8620">MYGSRDVHHECCELPTVSQKTDASNILPKSKLGVPSATVVDDDVTASCKEVHEPCRHLQPRRTPGTAWPGRNGYECKQ</sequence>
<accession>A0A4C1SVR1</accession>
<evidence type="ECO:0000313" key="1">
    <source>
        <dbReference type="EMBL" id="GBP05994.1"/>
    </source>
</evidence>